<organism evidence="2 3">
    <name type="scientific">Brachyspira murdochii</name>
    <dbReference type="NCBI Taxonomy" id="84378"/>
    <lineage>
        <taxon>Bacteria</taxon>
        <taxon>Pseudomonadati</taxon>
        <taxon>Spirochaetota</taxon>
        <taxon>Spirochaetia</taxon>
        <taxon>Brachyspirales</taxon>
        <taxon>Brachyspiraceae</taxon>
        <taxon>Brachyspira</taxon>
    </lineage>
</organism>
<feature type="domain" description="GmrSD restriction endonucleases N-terminal" evidence="1">
    <location>
        <begin position="22"/>
        <end position="229"/>
    </location>
</feature>
<keyword evidence="3" id="KW-1185">Reference proteome</keyword>
<dbReference type="Pfam" id="PF03235">
    <property type="entry name" value="GmrSD_N"/>
    <property type="match status" value="1"/>
</dbReference>
<accession>A0ABX5B4D0</accession>
<comment type="caution">
    <text evidence="2">The sequence shown here is derived from an EMBL/GenBank/DDBJ whole genome shotgun (WGS) entry which is preliminary data.</text>
</comment>
<dbReference type="PANTHER" id="PTHR35149:SF1">
    <property type="entry name" value="DUF5655 DOMAIN-CONTAINING PROTEIN"/>
    <property type="match status" value="1"/>
</dbReference>
<evidence type="ECO:0000313" key="2">
    <source>
        <dbReference type="EMBL" id="PPS21669.1"/>
    </source>
</evidence>
<proteinExistence type="predicted"/>
<dbReference type="PANTHER" id="PTHR35149">
    <property type="entry name" value="SLL5132 PROTEIN"/>
    <property type="match status" value="1"/>
</dbReference>
<dbReference type="InterPro" id="IPR004919">
    <property type="entry name" value="GmrSD_N"/>
</dbReference>
<name>A0ABX5B4D0_9SPIR</name>
<feature type="non-terminal residue" evidence="2">
    <location>
        <position position="398"/>
    </location>
</feature>
<reference evidence="2 3" key="1">
    <citation type="submission" date="2014-04" db="EMBL/GenBank/DDBJ databases">
        <title>Whole genome sequence of 'Brachyspira hampsonii' D13-03603F2.</title>
        <authorList>
            <person name="Patterson A.H."/>
            <person name="Chaban B."/>
            <person name="Fernando C."/>
            <person name="Harding J.C."/>
            <person name="Hill J.E."/>
        </authorList>
    </citation>
    <scope>NUCLEOTIDE SEQUENCE [LARGE SCALE GENOMIC DNA]</scope>
    <source>
        <strain evidence="2 3">D13-03603F2</strain>
    </source>
</reference>
<evidence type="ECO:0000313" key="3">
    <source>
        <dbReference type="Proteomes" id="UP000238924"/>
    </source>
</evidence>
<protein>
    <recommendedName>
        <fullName evidence="1">GmrSD restriction endonucleases N-terminal domain-containing protein</fullName>
    </recommendedName>
</protein>
<dbReference type="RefSeq" id="WP_146080004.1">
    <property type="nucleotide sequence ID" value="NZ_JJMJ01000147.1"/>
</dbReference>
<dbReference type="EMBL" id="JJMJ01000147">
    <property type="protein sequence ID" value="PPS21669.1"/>
    <property type="molecule type" value="Genomic_DNA"/>
</dbReference>
<gene>
    <name evidence="2" type="ORF">DJ52_09365</name>
</gene>
<sequence length="398" mass="48803">MSESTNQDNKSVEMRSIEELRGYNFLIPSYQRGYRWEKREVEDLLNDIYEFKQNNNEGFYCLQPLVLKEISDEEVLKELNITNKNNIYEVIDGQQRLTTIYLILKYLKSKNIIEENIYTITYSTREDSKKFLEENLVYKELSEEEKKEYITHIDFEYMYEAYKIINEWFNTDEKEKEIKDILLPNKTDKKSVKFIWYEPTDKNHIEIFTRINIGKIPLTNSELIKALFLQKANFKYGENKDGENFDKDLYEHTQIEISSEWDYIENTLQDNRFWGFINNDINQKYNRIDYIFEIVSDKEIYEEDKKEIGADKYKTFRYFYKKWKNNEDKMSFMKDTWKEIRYCFYAMNKWYNDLTFYHYIGFLIHCNNKKNNILNLYNLYIGCTKEKFKKELKDRIKE</sequence>
<dbReference type="Proteomes" id="UP000238924">
    <property type="component" value="Unassembled WGS sequence"/>
</dbReference>
<evidence type="ECO:0000259" key="1">
    <source>
        <dbReference type="Pfam" id="PF03235"/>
    </source>
</evidence>